<dbReference type="InterPro" id="IPR036179">
    <property type="entry name" value="Ig-like_dom_sf"/>
</dbReference>
<dbReference type="GO" id="GO:0030424">
    <property type="term" value="C:axon"/>
    <property type="evidence" value="ECO:0007669"/>
    <property type="project" value="TreeGrafter"/>
</dbReference>
<dbReference type="Pfam" id="PF00041">
    <property type="entry name" value="fn3"/>
    <property type="match status" value="1"/>
</dbReference>
<evidence type="ECO:0000313" key="8">
    <source>
        <dbReference type="Proteomes" id="UP000265000"/>
    </source>
</evidence>
<keyword evidence="2" id="KW-1015">Disulfide bond</keyword>
<dbReference type="GeneTree" id="ENSGT00940000155879"/>
<evidence type="ECO:0000256" key="4">
    <source>
        <dbReference type="SAM" id="Phobius"/>
    </source>
</evidence>
<dbReference type="GO" id="GO:0007411">
    <property type="term" value="P:axon guidance"/>
    <property type="evidence" value="ECO:0007669"/>
    <property type="project" value="TreeGrafter"/>
</dbReference>
<evidence type="ECO:0000256" key="3">
    <source>
        <dbReference type="ARBA" id="ARBA00023319"/>
    </source>
</evidence>
<dbReference type="Proteomes" id="UP000265000">
    <property type="component" value="Unplaced"/>
</dbReference>
<dbReference type="PROSITE" id="PS50835">
    <property type="entry name" value="IG_LIKE"/>
    <property type="match status" value="1"/>
</dbReference>
<dbReference type="GO" id="GO:0007420">
    <property type="term" value="P:brain development"/>
    <property type="evidence" value="ECO:0007669"/>
    <property type="project" value="TreeGrafter"/>
</dbReference>
<protein>
    <submittedName>
        <fullName evidence="7">TYRO3 protein tyrosine kinase</fullName>
    </submittedName>
</protein>
<keyword evidence="3" id="KW-0393">Immunoglobulin domain</keyword>
<dbReference type="SUPFAM" id="SSF49265">
    <property type="entry name" value="Fibronectin type III"/>
    <property type="match status" value="1"/>
</dbReference>
<dbReference type="SUPFAM" id="SSF48726">
    <property type="entry name" value="Immunoglobulin"/>
    <property type="match status" value="1"/>
</dbReference>
<dbReference type="InterPro" id="IPR013783">
    <property type="entry name" value="Ig-like_fold"/>
</dbReference>
<dbReference type="PANTHER" id="PTHR44170:SF49">
    <property type="entry name" value="PROTEIN SIDEKICK-1 ISOFORM X1"/>
    <property type="match status" value="1"/>
</dbReference>
<dbReference type="PANTHER" id="PTHR44170">
    <property type="entry name" value="PROTEIN SIDEKICK"/>
    <property type="match status" value="1"/>
</dbReference>
<keyword evidence="4" id="KW-0472">Membrane</keyword>
<sequence length="421" mass="45776">MLKHVHGSDVLHCDCSVKSIRQQDAGQYWCEVEFHGLTFSSDRAWITVEGVPHIIQEPQDVATFPNTPFNLSCAAVGPPDPVEVLWKLGGLPEGGYQQSPSVLHVPGVNSSIKFYCEAKNSRGVSVSRTGTVHIKVLPAAPVGLQVRRITDNNVTLSWNPGFMGHSEISSCVIQVMRTSGRRWNLPQQEVRVPPHAHNLTGLRSYSNYSTRVSCVNEVGPSPFSPWVSFITPESVPSVAPKNLSLEMSEEQLSLRWARLKEDELQGKLVAYKLQWTHGGEPQEPLLFKENSAQISGGARFFNASIQVAACTSVGCGPWSPPMLALPPSGPQVQEPRSHMTVGLLCGFLGATIVGLLLTVAAQRRGKETKFGSAFKGPGPESSVFFTAARSFSRNVADLHESTCWTFLCVSLQWTVSASAAS</sequence>
<dbReference type="SMART" id="SM00060">
    <property type="entry name" value="FN3"/>
    <property type="match status" value="2"/>
</dbReference>
<keyword evidence="4" id="KW-0812">Transmembrane</keyword>
<evidence type="ECO:0000259" key="6">
    <source>
        <dbReference type="PROSITE" id="PS50853"/>
    </source>
</evidence>
<reference evidence="7" key="2">
    <citation type="submission" date="2025-09" db="UniProtKB">
        <authorList>
            <consortium name="Ensembl"/>
        </authorList>
    </citation>
    <scope>IDENTIFICATION</scope>
</reference>
<accession>A0A3Q2NVB3</accession>
<reference evidence="7" key="1">
    <citation type="submission" date="2025-08" db="UniProtKB">
        <authorList>
            <consortium name="Ensembl"/>
        </authorList>
    </citation>
    <scope>IDENTIFICATION</scope>
</reference>
<dbReference type="Ensembl" id="ENSFHET00000010747.1">
    <property type="protein sequence ID" value="ENSFHEP00000003314.1"/>
    <property type="gene ID" value="ENSFHEG00000004173.1"/>
</dbReference>
<dbReference type="STRING" id="8078.ENSFHEP00000003314"/>
<keyword evidence="4" id="KW-1133">Transmembrane helix</keyword>
<proteinExistence type="predicted"/>
<evidence type="ECO:0000313" key="7">
    <source>
        <dbReference type="Ensembl" id="ENSFHEP00000003314.1"/>
    </source>
</evidence>
<keyword evidence="8" id="KW-1185">Reference proteome</keyword>
<dbReference type="CDD" id="cd00063">
    <property type="entry name" value="FN3"/>
    <property type="match status" value="2"/>
</dbReference>
<dbReference type="InterPro" id="IPR036116">
    <property type="entry name" value="FN3_sf"/>
</dbReference>
<evidence type="ECO:0000256" key="2">
    <source>
        <dbReference type="ARBA" id="ARBA00023157"/>
    </source>
</evidence>
<name>A0A3Q2NVB3_FUNHE</name>
<feature type="domain" description="Ig-like" evidence="5">
    <location>
        <begin position="52"/>
        <end position="127"/>
    </location>
</feature>
<dbReference type="Gene3D" id="2.60.40.10">
    <property type="entry name" value="Immunoglobulins"/>
    <property type="match status" value="3"/>
</dbReference>
<feature type="transmembrane region" description="Helical" evidence="4">
    <location>
        <begin position="341"/>
        <end position="361"/>
    </location>
</feature>
<evidence type="ECO:0000256" key="1">
    <source>
        <dbReference type="ARBA" id="ARBA00022737"/>
    </source>
</evidence>
<feature type="domain" description="Fibronectin type-III" evidence="6">
    <location>
        <begin position="140"/>
        <end position="234"/>
    </location>
</feature>
<dbReference type="InterPro" id="IPR007110">
    <property type="entry name" value="Ig-like_dom"/>
</dbReference>
<dbReference type="PROSITE" id="PS50853">
    <property type="entry name" value="FN3"/>
    <property type="match status" value="2"/>
</dbReference>
<keyword evidence="1" id="KW-0677">Repeat</keyword>
<dbReference type="GO" id="GO:0098632">
    <property type="term" value="F:cell-cell adhesion mediator activity"/>
    <property type="evidence" value="ECO:0007669"/>
    <property type="project" value="TreeGrafter"/>
</dbReference>
<dbReference type="FunFam" id="2.60.40.10:FF:000296">
    <property type="entry name" value="Tyrosine-protein kinase receptor TYRO3"/>
    <property type="match status" value="1"/>
</dbReference>
<dbReference type="InterPro" id="IPR003961">
    <property type="entry name" value="FN3_dom"/>
</dbReference>
<dbReference type="GO" id="GO:0005886">
    <property type="term" value="C:plasma membrane"/>
    <property type="evidence" value="ECO:0007669"/>
    <property type="project" value="TreeGrafter"/>
</dbReference>
<feature type="domain" description="Fibronectin type-III" evidence="6">
    <location>
        <begin position="239"/>
        <end position="329"/>
    </location>
</feature>
<dbReference type="AlphaFoldDB" id="A0A3Q2NVB3"/>
<organism evidence="7 8">
    <name type="scientific">Fundulus heteroclitus</name>
    <name type="common">Killifish</name>
    <name type="synonym">Mummichog</name>
    <dbReference type="NCBI Taxonomy" id="8078"/>
    <lineage>
        <taxon>Eukaryota</taxon>
        <taxon>Metazoa</taxon>
        <taxon>Chordata</taxon>
        <taxon>Craniata</taxon>
        <taxon>Vertebrata</taxon>
        <taxon>Euteleostomi</taxon>
        <taxon>Actinopterygii</taxon>
        <taxon>Neopterygii</taxon>
        <taxon>Teleostei</taxon>
        <taxon>Neoteleostei</taxon>
        <taxon>Acanthomorphata</taxon>
        <taxon>Ovalentaria</taxon>
        <taxon>Atherinomorphae</taxon>
        <taxon>Cyprinodontiformes</taxon>
        <taxon>Fundulidae</taxon>
        <taxon>Fundulus</taxon>
    </lineage>
</organism>
<evidence type="ECO:0000259" key="5">
    <source>
        <dbReference type="PROSITE" id="PS50835"/>
    </source>
</evidence>